<keyword evidence="1" id="KW-1185">Reference proteome</keyword>
<accession>A0A6J2RTU5</accession>
<dbReference type="GO" id="GO:0043240">
    <property type="term" value="C:Fanconi anaemia nuclear complex"/>
    <property type="evidence" value="ECO:0007669"/>
    <property type="project" value="InterPro"/>
</dbReference>
<dbReference type="Pfam" id="PF15146">
    <property type="entry name" value="FANCAA"/>
    <property type="match status" value="1"/>
</dbReference>
<dbReference type="PANTHER" id="PTHR14890">
    <property type="entry name" value="FANCONI ANEMIA CORE COMPLEX-ASSOCIATED PROTEIN 100"/>
    <property type="match status" value="1"/>
</dbReference>
<dbReference type="GO" id="GO:0036297">
    <property type="term" value="P:interstrand cross-link repair"/>
    <property type="evidence" value="ECO:0007669"/>
    <property type="project" value="InterPro"/>
</dbReference>
<dbReference type="OrthoDB" id="6495021at2759"/>
<proteinExistence type="predicted"/>
<dbReference type="GO" id="GO:0005654">
    <property type="term" value="C:nucleoplasm"/>
    <property type="evidence" value="ECO:0007669"/>
    <property type="project" value="TreeGrafter"/>
</dbReference>
<dbReference type="PANTHER" id="PTHR14890:SF1">
    <property type="entry name" value="FANCONI ANEMIA CORE COMPLEX-ASSOCIATED PROTEIN 100"/>
    <property type="match status" value="1"/>
</dbReference>
<dbReference type="AlphaFoldDB" id="A0A6J2RTU5"/>
<evidence type="ECO:0000313" key="1">
    <source>
        <dbReference type="Proteomes" id="UP000504630"/>
    </source>
</evidence>
<dbReference type="RefSeq" id="XP_029312740.1">
    <property type="nucleotide sequence ID" value="XM_029456880.1"/>
</dbReference>
<dbReference type="InParanoid" id="A0A6J2RTU5"/>
<sequence>MEGRCAVETLAGFGFSGTSCIPRVKLGFGTDVFLCTGSDEVYVFSTQERKLTAVLQCPGPVSDLVESHDKQFLYVACRSGVYCVSLQFLLSRYEHSSPRADASSSPAELKISSEFLVAAEEGVLSLLVVGSVLLTLSQRDVFWTLTLYKSSNYEKLSSFSRVSGVVHNDAEGKMGRRRRPALICVLSSDATPPCSSSTSSSEATLSDGHVRLEPVLFKLLFGIDVALAKSPVILCGLPDGCLCFLPLRLPGSRLRVLRSLEQPVVFVGASAPGQCLVAVGEQGRVVLIKTDKEGGGHKTVFIEGCVPAPVMCGCVDKNTLYYSTGSDLLLLDLSEGSTAREGQERDEETRSKTDAALQSPTSLNVCRIVALAVSACNTAVELLGLCVRGQLQRITLPVGREDATLSKVPSTQGGRSVRDLLSAIGDVCERASVLKSAIKSKNQILQHLNQVLNISFLLTASTHSEEQLPIQQKPIRCHARTGWSRLLQEDSLNLTCVLDNSSPYVLERGWTLSVALFPLSCPPSEGGESSSAHFSFPFHNLHPGQTFEVSLPLAAAGDASFPMTVSCSLIFSLTSLLGEEAADLAGLQSSCVSLPLNTLTVDWLHALQVNSPTATPEKVTSQTSNPTDAIQDFLMSRQIRGSGRAEGGGERADQYSASVRVSAQLLRDTLLLKSSDLDPQGPKLAPQNVCLSLLDWLLSEGAGGVTTGRQGDKVALCSSGIHARGPNGHAVKLTAKEVNVGEESTGKEESPTTVEVQVQSSSIAAVCGLHHAVLRRVQTLLQRAPASTKSVQSLGLRRSLQRAERLLQEIQQSRISVAFGMGASTGQMTRTLLSVYRELRENPLLIM</sequence>
<dbReference type="InterPro" id="IPR036322">
    <property type="entry name" value="WD40_repeat_dom_sf"/>
</dbReference>
<dbReference type="Proteomes" id="UP000504630">
    <property type="component" value="Chromosome 19"/>
</dbReference>
<reference evidence="2" key="1">
    <citation type="submission" date="2025-08" db="UniProtKB">
        <authorList>
            <consortium name="RefSeq"/>
        </authorList>
    </citation>
    <scope>IDENTIFICATION</scope>
</reference>
<dbReference type="CTD" id="80233"/>
<protein>
    <submittedName>
        <fullName evidence="2">Fanconi anemia core complex-associated protein 100 isoform X2</fullName>
    </submittedName>
</protein>
<dbReference type="FunCoup" id="A0A6J2RTU5">
    <property type="interactions" value="1154"/>
</dbReference>
<evidence type="ECO:0000313" key="2">
    <source>
        <dbReference type="RefSeq" id="XP_029312740.1"/>
    </source>
</evidence>
<gene>
    <name evidence="2" type="primary">faap100</name>
</gene>
<organism evidence="1 2">
    <name type="scientific">Cottoperca gobio</name>
    <name type="common">Frogmouth</name>
    <name type="synonym">Aphritis gobio</name>
    <dbReference type="NCBI Taxonomy" id="56716"/>
    <lineage>
        <taxon>Eukaryota</taxon>
        <taxon>Metazoa</taxon>
        <taxon>Chordata</taxon>
        <taxon>Craniata</taxon>
        <taxon>Vertebrata</taxon>
        <taxon>Euteleostomi</taxon>
        <taxon>Actinopterygii</taxon>
        <taxon>Neopterygii</taxon>
        <taxon>Teleostei</taxon>
        <taxon>Neoteleostei</taxon>
        <taxon>Acanthomorphata</taxon>
        <taxon>Eupercaria</taxon>
        <taxon>Perciformes</taxon>
        <taxon>Notothenioidei</taxon>
        <taxon>Bovichtidae</taxon>
        <taxon>Cottoperca</taxon>
    </lineage>
</organism>
<dbReference type="GeneID" id="115024961"/>
<dbReference type="InterPro" id="IPR029251">
    <property type="entry name" value="Faap100"/>
</dbReference>
<dbReference type="PROSITE" id="PS51257">
    <property type="entry name" value="PROKAR_LIPOPROTEIN"/>
    <property type="match status" value="1"/>
</dbReference>
<dbReference type="SUPFAM" id="SSF50978">
    <property type="entry name" value="WD40 repeat-like"/>
    <property type="match status" value="1"/>
</dbReference>
<name>A0A6J2RTU5_COTGO</name>